<proteinExistence type="predicted"/>
<feature type="transmembrane region" description="Helical" evidence="2">
    <location>
        <begin position="21"/>
        <end position="39"/>
    </location>
</feature>
<dbReference type="EMBL" id="BMWG01000008">
    <property type="protein sequence ID" value="GGZ35287.1"/>
    <property type="molecule type" value="Genomic_DNA"/>
</dbReference>
<feature type="compositionally biased region" description="Low complexity" evidence="1">
    <location>
        <begin position="251"/>
        <end position="265"/>
    </location>
</feature>
<keyword evidence="2" id="KW-0812">Transmembrane</keyword>
<evidence type="ECO:0000313" key="3">
    <source>
        <dbReference type="EMBL" id="GGZ35287.1"/>
    </source>
</evidence>
<comment type="caution">
    <text evidence="3">The sequence shown here is derived from an EMBL/GenBank/DDBJ whole genome shotgun (WGS) entry which is preliminary data.</text>
</comment>
<evidence type="ECO:0000256" key="1">
    <source>
        <dbReference type="SAM" id="MobiDB-lite"/>
    </source>
</evidence>
<dbReference type="Proteomes" id="UP000630936">
    <property type="component" value="Unassembled WGS sequence"/>
</dbReference>
<keyword evidence="2" id="KW-1133">Transmembrane helix</keyword>
<feature type="region of interest" description="Disordered" evidence="1">
    <location>
        <begin position="147"/>
        <end position="299"/>
    </location>
</feature>
<feature type="compositionally biased region" description="Low complexity" evidence="1">
    <location>
        <begin position="211"/>
        <end position="223"/>
    </location>
</feature>
<sequence>MHQRSETGAEENEERARRLDLSVPQVAGSALAAVAAAVLASRLGVYGTIIGAGVVSVVATCGGSVFQHLFSRTGEQLRAAPAGGREKSGASRASREAALPPAPGSDGEFGAATTHGSRVRGWKRPLIGAGVVFGVAMASITGFELASGSGLDGGTGTTVGSVVRGGPGGSGGPAPDERPPNSPDSSGSPDAPESPESPGSPGERPGERPDPSGSGAPDDGSGPPETPVPDPEHPSTGTENGAGNGAGNGSGPTEPSEPTGPTGPTPGDGSGSGTAEPSTGRSPAPVPTSAPRGGASTGP</sequence>
<feature type="region of interest" description="Disordered" evidence="1">
    <location>
        <begin position="77"/>
        <end position="118"/>
    </location>
</feature>
<feature type="transmembrane region" description="Helical" evidence="2">
    <location>
        <begin position="126"/>
        <end position="143"/>
    </location>
</feature>
<gene>
    <name evidence="3" type="ORF">GCM10010387_31690</name>
</gene>
<feature type="compositionally biased region" description="Gly residues" evidence="1">
    <location>
        <begin position="240"/>
        <end position="250"/>
    </location>
</feature>
<evidence type="ECO:0000313" key="4">
    <source>
        <dbReference type="Proteomes" id="UP000630936"/>
    </source>
</evidence>
<organism evidence="3 4">
    <name type="scientific">Streptomyces inusitatus</name>
    <dbReference type="NCBI Taxonomy" id="68221"/>
    <lineage>
        <taxon>Bacteria</taxon>
        <taxon>Bacillati</taxon>
        <taxon>Actinomycetota</taxon>
        <taxon>Actinomycetes</taxon>
        <taxon>Kitasatosporales</taxon>
        <taxon>Streptomycetaceae</taxon>
        <taxon>Streptomyces</taxon>
    </lineage>
</organism>
<dbReference type="AlphaFoldDB" id="A0A918UUN3"/>
<name>A0A918UUN3_9ACTN</name>
<feature type="transmembrane region" description="Helical" evidence="2">
    <location>
        <begin position="45"/>
        <end position="66"/>
    </location>
</feature>
<accession>A0A918UUN3</accession>
<evidence type="ECO:0000256" key="2">
    <source>
        <dbReference type="SAM" id="Phobius"/>
    </source>
</evidence>
<feature type="compositionally biased region" description="Gly residues" evidence="1">
    <location>
        <begin position="150"/>
        <end position="172"/>
    </location>
</feature>
<keyword evidence="4" id="KW-1185">Reference proteome</keyword>
<reference evidence="3" key="2">
    <citation type="submission" date="2020-09" db="EMBL/GenBank/DDBJ databases">
        <authorList>
            <person name="Sun Q."/>
            <person name="Ohkuma M."/>
        </authorList>
    </citation>
    <scope>NUCLEOTIDE SEQUENCE</scope>
    <source>
        <strain evidence="3">JCM 4988</strain>
    </source>
</reference>
<keyword evidence="2" id="KW-0472">Membrane</keyword>
<feature type="compositionally biased region" description="Low complexity" evidence="1">
    <location>
        <begin position="183"/>
        <end position="203"/>
    </location>
</feature>
<reference evidence="3" key="1">
    <citation type="journal article" date="2014" name="Int. J. Syst. Evol. Microbiol.">
        <title>Complete genome sequence of Corynebacterium casei LMG S-19264T (=DSM 44701T), isolated from a smear-ripened cheese.</title>
        <authorList>
            <consortium name="US DOE Joint Genome Institute (JGI-PGF)"/>
            <person name="Walter F."/>
            <person name="Albersmeier A."/>
            <person name="Kalinowski J."/>
            <person name="Ruckert C."/>
        </authorList>
    </citation>
    <scope>NUCLEOTIDE SEQUENCE</scope>
    <source>
        <strain evidence="3">JCM 4988</strain>
    </source>
</reference>
<feature type="compositionally biased region" description="Basic and acidic residues" evidence="1">
    <location>
        <begin position="84"/>
        <end position="95"/>
    </location>
</feature>
<dbReference type="RefSeq" id="WP_190123725.1">
    <property type="nucleotide sequence ID" value="NZ_BMWG01000008.1"/>
</dbReference>
<protein>
    <submittedName>
        <fullName evidence="3">Uncharacterized protein</fullName>
    </submittedName>
</protein>